<proteinExistence type="predicted"/>
<dbReference type="RefSeq" id="WP_213351821.1">
    <property type="nucleotide sequence ID" value="NZ_JAHBGB010000011.1"/>
</dbReference>
<reference evidence="2" key="1">
    <citation type="journal article" date="2019" name="Int. J. Syst. Evol. Microbiol.">
        <title>The Global Catalogue of Microorganisms (GCM) 10K type strain sequencing project: providing services to taxonomists for standard genome sequencing and annotation.</title>
        <authorList>
            <consortium name="The Broad Institute Genomics Platform"/>
            <consortium name="The Broad Institute Genome Sequencing Center for Infectious Disease"/>
            <person name="Wu L."/>
            <person name="Ma J."/>
        </authorList>
    </citation>
    <scope>NUCLEOTIDE SEQUENCE [LARGE SCALE GENOMIC DNA]</scope>
    <source>
        <strain evidence="2">CCM 7435</strain>
    </source>
</reference>
<dbReference type="Proteomes" id="UP001597299">
    <property type="component" value="Unassembled WGS sequence"/>
</dbReference>
<dbReference type="InterPro" id="IPR021466">
    <property type="entry name" value="Put_rhamnosyl_transferase"/>
</dbReference>
<sequence length="274" mass="31181">MSVTFVGLTRFSVVTQDSLRWFASTRELSVEDAKRVIFNRDRLRRRLELFRRYALPTYIELTKRPCSYGVVVINSDLPSFYKSRLYELTKPYQNIKVISVRRGQSFKSAVRTVSIELADGGRLFSYRLDDDDALPPSFVATVSTHSSQLPDGTAISPINGWTVSPAPDDVIQLQKCRLPYLALGLGVLSSSAEYLSAFQLGNHMTIHKRFPVHCISSERPLWLRTKHETNDSVKRRPGSPLQSMTTPEACLKLRRDFPFINCASLRVLRYSMLA</sequence>
<gene>
    <name evidence="1" type="ORF">ACFSNC_25635</name>
</gene>
<evidence type="ECO:0000313" key="1">
    <source>
        <dbReference type="EMBL" id="MFD2143757.1"/>
    </source>
</evidence>
<keyword evidence="2" id="KW-1185">Reference proteome</keyword>
<dbReference type="Pfam" id="PF11316">
    <property type="entry name" value="Rhamno_transf"/>
    <property type="match status" value="1"/>
</dbReference>
<name>A0ABW4Z6D9_9HYPH</name>
<protein>
    <submittedName>
        <fullName evidence="1">Glycosyltransferase</fullName>
    </submittedName>
</protein>
<evidence type="ECO:0000313" key="2">
    <source>
        <dbReference type="Proteomes" id="UP001597299"/>
    </source>
</evidence>
<comment type="caution">
    <text evidence="1">The sequence shown here is derived from an EMBL/GenBank/DDBJ whole genome shotgun (WGS) entry which is preliminary data.</text>
</comment>
<dbReference type="EMBL" id="JBHUHD010000004">
    <property type="protein sequence ID" value="MFD2143757.1"/>
    <property type="molecule type" value="Genomic_DNA"/>
</dbReference>
<organism evidence="1 2">
    <name type="scientific">Ancylobacter oerskovii</name>
    <dbReference type="NCBI Taxonomy" id="459519"/>
    <lineage>
        <taxon>Bacteria</taxon>
        <taxon>Pseudomonadati</taxon>
        <taxon>Pseudomonadota</taxon>
        <taxon>Alphaproteobacteria</taxon>
        <taxon>Hyphomicrobiales</taxon>
        <taxon>Xanthobacteraceae</taxon>
        <taxon>Ancylobacter</taxon>
    </lineage>
</organism>
<accession>A0ABW4Z6D9</accession>